<dbReference type="Pfam" id="PF00126">
    <property type="entry name" value="HTH_1"/>
    <property type="match status" value="1"/>
</dbReference>
<reference evidence="6 7" key="1">
    <citation type="submission" date="2018-08" db="EMBL/GenBank/DDBJ databases">
        <authorList>
            <person name="Khan S.A."/>
        </authorList>
    </citation>
    <scope>NUCLEOTIDE SEQUENCE [LARGE SCALE GENOMIC DNA]</scope>
    <source>
        <strain evidence="6 7">GTF-13</strain>
    </source>
</reference>
<evidence type="ECO:0000313" key="6">
    <source>
        <dbReference type="EMBL" id="RRJ84293.1"/>
    </source>
</evidence>
<feature type="domain" description="HTH lysR-type" evidence="5">
    <location>
        <begin position="1"/>
        <end position="58"/>
    </location>
</feature>
<dbReference type="AlphaFoldDB" id="A0A3P3VU55"/>
<dbReference type="InterPro" id="IPR005119">
    <property type="entry name" value="LysR_subst-bd"/>
</dbReference>
<comment type="caution">
    <text evidence="6">The sequence shown here is derived from an EMBL/GenBank/DDBJ whole genome shotgun (WGS) entry which is preliminary data.</text>
</comment>
<dbReference type="Gene3D" id="3.40.190.290">
    <property type="match status" value="1"/>
</dbReference>
<dbReference type="InterPro" id="IPR036390">
    <property type="entry name" value="WH_DNA-bd_sf"/>
</dbReference>
<dbReference type="Gene3D" id="1.10.10.10">
    <property type="entry name" value="Winged helix-like DNA-binding domain superfamily/Winged helix DNA-binding domain"/>
    <property type="match status" value="1"/>
</dbReference>
<dbReference type="GO" id="GO:0003700">
    <property type="term" value="F:DNA-binding transcription factor activity"/>
    <property type="evidence" value="ECO:0007669"/>
    <property type="project" value="InterPro"/>
</dbReference>
<keyword evidence="2" id="KW-0805">Transcription regulation</keyword>
<evidence type="ECO:0000256" key="3">
    <source>
        <dbReference type="ARBA" id="ARBA00023125"/>
    </source>
</evidence>
<organism evidence="6 7">
    <name type="scientific">Aestuariirhabdus litorea</name>
    <dbReference type="NCBI Taxonomy" id="2528527"/>
    <lineage>
        <taxon>Bacteria</taxon>
        <taxon>Pseudomonadati</taxon>
        <taxon>Pseudomonadota</taxon>
        <taxon>Gammaproteobacteria</taxon>
        <taxon>Oceanospirillales</taxon>
        <taxon>Aestuariirhabdaceae</taxon>
        <taxon>Aestuariirhabdus</taxon>
    </lineage>
</organism>
<evidence type="ECO:0000259" key="5">
    <source>
        <dbReference type="PROSITE" id="PS50931"/>
    </source>
</evidence>
<dbReference type="SUPFAM" id="SSF53850">
    <property type="entry name" value="Periplasmic binding protein-like II"/>
    <property type="match status" value="1"/>
</dbReference>
<dbReference type="FunFam" id="1.10.10.10:FF:000001">
    <property type="entry name" value="LysR family transcriptional regulator"/>
    <property type="match status" value="1"/>
</dbReference>
<dbReference type="CDD" id="cd05466">
    <property type="entry name" value="PBP2_LTTR_substrate"/>
    <property type="match status" value="1"/>
</dbReference>
<gene>
    <name evidence="6" type="ORF">D0544_04075</name>
</gene>
<protein>
    <submittedName>
        <fullName evidence="6">LysR family transcriptional regulator</fullName>
    </submittedName>
</protein>
<dbReference type="PANTHER" id="PTHR30419">
    <property type="entry name" value="HTH-TYPE TRANSCRIPTIONAL REGULATOR YBHD"/>
    <property type="match status" value="1"/>
</dbReference>
<dbReference type="PROSITE" id="PS50931">
    <property type="entry name" value="HTH_LYSR"/>
    <property type="match status" value="1"/>
</dbReference>
<keyword evidence="7" id="KW-1185">Reference proteome</keyword>
<proteinExistence type="inferred from homology"/>
<name>A0A3P3VU55_9GAMM</name>
<dbReference type="GO" id="GO:0003677">
    <property type="term" value="F:DNA binding"/>
    <property type="evidence" value="ECO:0007669"/>
    <property type="project" value="UniProtKB-KW"/>
</dbReference>
<dbReference type="RefSeq" id="WP_125014721.1">
    <property type="nucleotide sequence ID" value="NZ_QWEZ01000001.1"/>
</dbReference>
<keyword evidence="3" id="KW-0238">DNA-binding</keyword>
<keyword evidence="4" id="KW-0804">Transcription</keyword>
<dbReference type="PANTHER" id="PTHR30419:SF30">
    <property type="entry name" value="LYSR FAMILY TRANSCRIPTIONAL REGULATOR"/>
    <property type="match status" value="1"/>
</dbReference>
<evidence type="ECO:0000256" key="1">
    <source>
        <dbReference type="ARBA" id="ARBA00009437"/>
    </source>
</evidence>
<evidence type="ECO:0000313" key="7">
    <source>
        <dbReference type="Proteomes" id="UP000280792"/>
    </source>
</evidence>
<accession>A0A3P3VU55</accession>
<dbReference type="SUPFAM" id="SSF46785">
    <property type="entry name" value="Winged helix' DNA-binding domain"/>
    <property type="match status" value="1"/>
</dbReference>
<dbReference type="Proteomes" id="UP000280792">
    <property type="component" value="Unassembled WGS sequence"/>
</dbReference>
<dbReference type="InterPro" id="IPR000847">
    <property type="entry name" value="LysR_HTH_N"/>
</dbReference>
<sequence>MNLRQLECFHAVAKHLNFTRAAGELNMAQPAVSIAVQKLEHALRLTLFNRQDKRISLTAEGERLLHHSRLILSQLRDARREMAELSGLERGEVSIGIPSMLGSYYFPPLLMAFKHRYPDLKLSVVEAGTRAIQQMLFSGELDLGIVVDHNLPDTLETHGFLEEEMIVCVNREHPFAQQPSVSVEAFFAEELALFKPGYFHREFIDQLCQAHQLHPQIAFETNLIPLTKSIVANGFAITTFLRMVIAGDSELVAIPFSNPVHLKLAIACKRGGYLSRANRAFLDFMLAQ</sequence>
<dbReference type="GO" id="GO:0005829">
    <property type="term" value="C:cytosol"/>
    <property type="evidence" value="ECO:0007669"/>
    <property type="project" value="TreeGrafter"/>
</dbReference>
<dbReference type="PRINTS" id="PR00039">
    <property type="entry name" value="HTHLYSR"/>
</dbReference>
<comment type="similarity">
    <text evidence="1">Belongs to the LysR transcriptional regulatory family.</text>
</comment>
<dbReference type="InterPro" id="IPR036388">
    <property type="entry name" value="WH-like_DNA-bd_sf"/>
</dbReference>
<dbReference type="InterPro" id="IPR050950">
    <property type="entry name" value="HTH-type_LysR_regulators"/>
</dbReference>
<reference evidence="6 7" key="2">
    <citation type="submission" date="2018-12" db="EMBL/GenBank/DDBJ databases">
        <title>Simiduia agarivorans gen. nov., sp. nov., a marine, agarolytic bacterium isolated from shallow coastal water from Keelung, Taiwan.</title>
        <authorList>
            <person name="Shieh W.Y."/>
        </authorList>
    </citation>
    <scope>NUCLEOTIDE SEQUENCE [LARGE SCALE GENOMIC DNA]</scope>
    <source>
        <strain evidence="6 7">GTF-13</strain>
    </source>
</reference>
<evidence type="ECO:0000256" key="2">
    <source>
        <dbReference type="ARBA" id="ARBA00023015"/>
    </source>
</evidence>
<evidence type="ECO:0000256" key="4">
    <source>
        <dbReference type="ARBA" id="ARBA00023163"/>
    </source>
</evidence>
<dbReference type="EMBL" id="QWEZ01000001">
    <property type="protein sequence ID" value="RRJ84293.1"/>
    <property type="molecule type" value="Genomic_DNA"/>
</dbReference>
<dbReference type="Pfam" id="PF03466">
    <property type="entry name" value="LysR_substrate"/>
    <property type="match status" value="1"/>
</dbReference>